<dbReference type="Proteomes" id="UP001285441">
    <property type="component" value="Unassembled WGS sequence"/>
</dbReference>
<evidence type="ECO:0000313" key="1">
    <source>
        <dbReference type="EMBL" id="KAK3381841.1"/>
    </source>
</evidence>
<organism evidence="1 2">
    <name type="scientific">Podospora didyma</name>
    <dbReference type="NCBI Taxonomy" id="330526"/>
    <lineage>
        <taxon>Eukaryota</taxon>
        <taxon>Fungi</taxon>
        <taxon>Dikarya</taxon>
        <taxon>Ascomycota</taxon>
        <taxon>Pezizomycotina</taxon>
        <taxon>Sordariomycetes</taxon>
        <taxon>Sordariomycetidae</taxon>
        <taxon>Sordariales</taxon>
        <taxon>Podosporaceae</taxon>
        <taxon>Podospora</taxon>
    </lineage>
</organism>
<dbReference type="EMBL" id="JAULSW010000005">
    <property type="protein sequence ID" value="KAK3381841.1"/>
    <property type="molecule type" value="Genomic_DNA"/>
</dbReference>
<sequence length="249" mass="28126">MIFIANEILDIACAYLVDDTGNGLADGKADYTTGSQDVVAFRLVCRRWADIGQHHLITNIRTLFTGPGLHRMAIFAKGASPALTSHVTSLEIGIARAPVLLGTVIHIIDREKLEWENKWEPILADTLVKFPRLEHLGVHLDQTPVQYPACTATSRYVRLYGQWTFMQNTTGKRDLGHQHFRLMMRMLAAAPPSTREQLNSLALHNLTWSLFAPNASPRPRRRSPASWIATSVRQRSWRWEGLYQALGYV</sequence>
<gene>
    <name evidence="1" type="ORF">B0H63DRAFT_546538</name>
</gene>
<reference evidence="1" key="1">
    <citation type="journal article" date="2023" name="Mol. Phylogenet. Evol.">
        <title>Genome-scale phylogeny and comparative genomics of the fungal order Sordariales.</title>
        <authorList>
            <person name="Hensen N."/>
            <person name="Bonometti L."/>
            <person name="Westerberg I."/>
            <person name="Brannstrom I.O."/>
            <person name="Guillou S."/>
            <person name="Cros-Aarteil S."/>
            <person name="Calhoun S."/>
            <person name="Haridas S."/>
            <person name="Kuo A."/>
            <person name="Mondo S."/>
            <person name="Pangilinan J."/>
            <person name="Riley R."/>
            <person name="LaButti K."/>
            <person name="Andreopoulos B."/>
            <person name="Lipzen A."/>
            <person name="Chen C."/>
            <person name="Yan M."/>
            <person name="Daum C."/>
            <person name="Ng V."/>
            <person name="Clum A."/>
            <person name="Steindorff A."/>
            <person name="Ohm R.A."/>
            <person name="Martin F."/>
            <person name="Silar P."/>
            <person name="Natvig D.O."/>
            <person name="Lalanne C."/>
            <person name="Gautier V."/>
            <person name="Ament-Velasquez S.L."/>
            <person name="Kruys A."/>
            <person name="Hutchinson M.I."/>
            <person name="Powell A.J."/>
            <person name="Barry K."/>
            <person name="Miller A.N."/>
            <person name="Grigoriev I.V."/>
            <person name="Debuchy R."/>
            <person name="Gladieux P."/>
            <person name="Hiltunen Thoren M."/>
            <person name="Johannesson H."/>
        </authorList>
    </citation>
    <scope>NUCLEOTIDE SEQUENCE</scope>
    <source>
        <strain evidence="1">CBS 232.78</strain>
    </source>
</reference>
<evidence type="ECO:0000313" key="2">
    <source>
        <dbReference type="Proteomes" id="UP001285441"/>
    </source>
</evidence>
<protein>
    <recommendedName>
        <fullName evidence="3">F-box domain-containing protein</fullName>
    </recommendedName>
</protein>
<accession>A0AAE0NHV5</accession>
<dbReference type="AlphaFoldDB" id="A0AAE0NHV5"/>
<evidence type="ECO:0008006" key="3">
    <source>
        <dbReference type="Google" id="ProtNLM"/>
    </source>
</evidence>
<keyword evidence="2" id="KW-1185">Reference proteome</keyword>
<proteinExistence type="predicted"/>
<name>A0AAE0NHV5_9PEZI</name>
<reference evidence="1" key="2">
    <citation type="submission" date="2023-06" db="EMBL/GenBank/DDBJ databases">
        <authorList>
            <consortium name="Lawrence Berkeley National Laboratory"/>
            <person name="Haridas S."/>
            <person name="Hensen N."/>
            <person name="Bonometti L."/>
            <person name="Westerberg I."/>
            <person name="Brannstrom I.O."/>
            <person name="Guillou S."/>
            <person name="Cros-Aarteil S."/>
            <person name="Calhoun S."/>
            <person name="Kuo A."/>
            <person name="Mondo S."/>
            <person name="Pangilinan J."/>
            <person name="Riley R."/>
            <person name="LaButti K."/>
            <person name="Andreopoulos B."/>
            <person name="Lipzen A."/>
            <person name="Chen C."/>
            <person name="Yanf M."/>
            <person name="Daum C."/>
            <person name="Ng V."/>
            <person name="Clum A."/>
            <person name="Steindorff A."/>
            <person name="Ohm R."/>
            <person name="Martin F."/>
            <person name="Silar P."/>
            <person name="Natvig D."/>
            <person name="Lalanne C."/>
            <person name="Gautier V."/>
            <person name="Ament-velasquez S.L."/>
            <person name="Kruys A."/>
            <person name="Hutchinson M.I."/>
            <person name="Powell A.J."/>
            <person name="Barry K."/>
            <person name="Miller A.N."/>
            <person name="Grigoriev I.V."/>
            <person name="Debuchy R."/>
            <person name="Gladieux P."/>
            <person name="Thoren M.H."/>
            <person name="Johannesson H."/>
        </authorList>
    </citation>
    <scope>NUCLEOTIDE SEQUENCE</scope>
    <source>
        <strain evidence="1">CBS 232.78</strain>
    </source>
</reference>
<comment type="caution">
    <text evidence="1">The sequence shown here is derived from an EMBL/GenBank/DDBJ whole genome shotgun (WGS) entry which is preliminary data.</text>
</comment>